<keyword evidence="1" id="KW-0472">Membrane</keyword>
<keyword evidence="3" id="KW-1185">Reference proteome</keyword>
<reference evidence="2 3" key="1">
    <citation type="submission" date="2019-06" db="EMBL/GenBank/DDBJ databases">
        <title>Sequencing the genomes of 1000 actinobacteria strains.</title>
        <authorList>
            <person name="Klenk H.-P."/>
        </authorList>
    </citation>
    <scope>NUCLEOTIDE SEQUENCE [LARGE SCALE GENOMIC DNA]</scope>
    <source>
        <strain evidence="2 3">DSM 10596</strain>
    </source>
</reference>
<name>A0A542SM82_9MICO</name>
<accession>A0A542SM82</accession>
<dbReference type="Proteomes" id="UP000316181">
    <property type="component" value="Unassembled WGS sequence"/>
</dbReference>
<evidence type="ECO:0000313" key="3">
    <source>
        <dbReference type="Proteomes" id="UP000316181"/>
    </source>
</evidence>
<dbReference type="RefSeq" id="WP_142111053.1">
    <property type="nucleotide sequence ID" value="NZ_BAAATB010000003.1"/>
</dbReference>
<keyword evidence="1" id="KW-1133">Transmembrane helix</keyword>
<sequence>MRWWMWVILAVAAAVWTGLLAWWLWRRARNLMNTAENALSRLEEAVGQRHPDVGTLPRPIVALGDVDAARAYRNERRLARALRRQERYARYRIRWGQWSHFNE</sequence>
<dbReference type="OrthoDB" id="9966354at2"/>
<evidence type="ECO:0000313" key="2">
    <source>
        <dbReference type="EMBL" id="TQK75678.1"/>
    </source>
</evidence>
<protein>
    <submittedName>
        <fullName evidence="2">Uncharacterized protein</fullName>
    </submittedName>
</protein>
<keyword evidence="1" id="KW-0812">Transmembrane</keyword>
<organism evidence="2 3">
    <name type="scientific">Rarobacter incanus</name>
    <dbReference type="NCBI Taxonomy" id="153494"/>
    <lineage>
        <taxon>Bacteria</taxon>
        <taxon>Bacillati</taxon>
        <taxon>Actinomycetota</taxon>
        <taxon>Actinomycetes</taxon>
        <taxon>Micrococcales</taxon>
        <taxon>Rarobacteraceae</taxon>
        <taxon>Rarobacter</taxon>
    </lineage>
</organism>
<evidence type="ECO:0000256" key="1">
    <source>
        <dbReference type="SAM" id="Phobius"/>
    </source>
</evidence>
<gene>
    <name evidence="2" type="ORF">FB389_0310</name>
</gene>
<dbReference type="AlphaFoldDB" id="A0A542SM82"/>
<dbReference type="EMBL" id="VFNV01000001">
    <property type="protein sequence ID" value="TQK75678.1"/>
    <property type="molecule type" value="Genomic_DNA"/>
</dbReference>
<feature type="transmembrane region" description="Helical" evidence="1">
    <location>
        <begin position="6"/>
        <end position="25"/>
    </location>
</feature>
<comment type="caution">
    <text evidence="2">The sequence shown here is derived from an EMBL/GenBank/DDBJ whole genome shotgun (WGS) entry which is preliminary data.</text>
</comment>
<proteinExistence type="predicted"/>